<dbReference type="EMBL" id="CP021920">
    <property type="protein sequence ID" value="ASB89835.1"/>
    <property type="molecule type" value="Genomic_DNA"/>
</dbReference>
<reference evidence="1 2" key="1">
    <citation type="submission" date="2017-06" db="EMBL/GenBank/DDBJ databases">
        <title>Genome sequence of Bacillus sonorensis strain SRCM101395.</title>
        <authorList>
            <person name="Cho S.H."/>
        </authorList>
    </citation>
    <scope>NUCLEOTIDE SEQUENCE [LARGE SCALE GENOMIC DNA]</scope>
    <source>
        <strain evidence="1 2">SRCM101395</strain>
    </source>
</reference>
<gene>
    <name evidence="1" type="ORF">S101395_03328</name>
</gene>
<protein>
    <recommendedName>
        <fullName evidence="3">TFIIS-type domain-containing protein</fullName>
    </recommendedName>
</protein>
<dbReference type="Proteomes" id="UP000196877">
    <property type="component" value="Chromosome"/>
</dbReference>
<name>A0ABM6LKF1_9BACI</name>
<evidence type="ECO:0008006" key="3">
    <source>
        <dbReference type="Google" id="ProtNLM"/>
    </source>
</evidence>
<dbReference type="GeneID" id="92852731"/>
<keyword evidence="2" id="KW-1185">Reference proteome</keyword>
<evidence type="ECO:0000313" key="1">
    <source>
        <dbReference type="EMBL" id="ASB89835.1"/>
    </source>
</evidence>
<proteinExistence type="predicted"/>
<dbReference type="RefSeq" id="WP_006638388.1">
    <property type="nucleotide sequence ID" value="NZ_BORD01000002.1"/>
</dbReference>
<accession>A0ABM6LKF1</accession>
<sequence length="49" mass="5552">MRAFPSVICPHCRRMQHIDQVLTAQSNQNVIYTCDSCGFTLKNIPTKKG</sequence>
<organism evidence="1 2">
    <name type="scientific">Bacillus sonorensis</name>
    <dbReference type="NCBI Taxonomy" id="119858"/>
    <lineage>
        <taxon>Bacteria</taxon>
        <taxon>Bacillati</taxon>
        <taxon>Bacillota</taxon>
        <taxon>Bacilli</taxon>
        <taxon>Bacillales</taxon>
        <taxon>Bacillaceae</taxon>
        <taxon>Bacillus</taxon>
    </lineage>
</organism>
<evidence type="ECO:0000313" key="2">
    <source>
        <dbReference type="Proteomes" id="UP000196877"/>
    </source>
</evidence>